<accession>A0A9X3I2D5</accession>
<dbReference type="RefSeq" id="WP_266070739.1">
    <property type="nucleotide sequence ID" value="NZ_JAPJDA010000026.1"/>
</dbReference>
<evidence type="ECO:0000313" key="3">
    <source>
        <dbReference type="Proteomes" id="UP001148482"/>
    </source>
</evidence>
<sequence length="198" mass="22492">MRFLGIFLFLLFPGVAIGQQDSAFIAFQEEINSEFKDAATSPLSEKDRESFEALDFFPFDPDFRVEAEFLRTSQEVPFAMPTTSEKKKMYVKYGELYFTLKGKEFKLNVYQSLALSQTEEYKDYLFLPFTDPTNGVTTYGGGRYLDLTIPATKVVQLDFNKAYNPYCAYSGGYSCPIPPAENKLGIPVTAGVKKYKEH</sequence>
<name>A0A9X3I2D5_9FLAO</name>
<gene>
    <name evidence="2" type="ORF">OQ279_14580</name>
</gene>
<organism evidence="2 3">
    <name type="scientific">Salinimicrobium profundisediminis</name>
    <dbReference type="NCBI Taxonomy" id="2994553"/>
    <lineage>
        <taxon>Bacteria</taxon>
        <taxon>Pseudomonadati</taxon>
        <taxon>Bacteroidota</taxon>
        <taxon>Flavobacteriia</taxon>
        <taxon>Flavobacteriales</taxon>
        <taxon>Flavobacteriaceae</taxon>
        <taxon>Salinimicrobium</taxon>
    </lineage>
</organism>
<dbReference type="Proteomes" id="UP001148482">
    <property type="component" value="Unassembled WGS sequence"/>
</dbReference>
<evidence type="ECO:0000313" key="2">
    <source>
        <dbReference type="EMBL" id="MCX2839378.1"/>
    </source>
</evidence>
<evidence type="ECO:0000256" key="1">
    <source>
        <dbReference type="SAM" id="SignalP"/>
    </source>
</evidence>
<feature type="chain" id="PRO_5040938001" evidence="1">
    <location>
        <begin position="19"/>
        <end position="198"/>
    </location>
</feature>
<dbReference type="PANTHER" id="PTHR41913:SF1">
    <property type="entry name" value="DUF1684 DOMAIN-CONTAINING PROTEIN"/>
    <property type="match status" value="1"/>
</dbReference>
<feature type="signal peptide" evidence="1">
    <location>
        <begin position="1"/>
        <end position="18"/>
    </location>
</feature>
<dbReference type="PANTHER" id="PTHR41913">
    <property type="entry name" value="DUF1684 DOMAIN-CONTAINING PROTEIN"/>
    <property type="match status" value="1"/>
</dbReference>
<dbReference type="InterPro" id="IPR012467">
    <property type="entry name" value="DUF1684"/>
</dbReference>
<keyword evidence="3" id="KW-1185">Reference proteome</keyword>
<proteinExistence type="predicted"/>
<dbReference type="Pfam" id="PF07920">
    <property type="entry name" value="DUF1684"/>
    <property type="match status" value="1"/>
</dbReference>
<comment type="caution">
    <text evidence="2">The sequence shown here is derived from an EMBL/GenBank/DDBJ whole genome shotgun (WGS) entry which is preliminary data.</text>
</comment>
<keyword evidence="1" id="KW-0732">Signal</keyword>
<protein>
    <submittedName>
        <fullName evidence="2">DUF1684 domain-containing protein</fullName>
    </submittedName>
</protein>
<dbReference type="AlphaFoldDB" id="A0A9X3I2D5"/>
<reference evidence="2" key="1">
    <citation type="submission" date="2022-11" db="EMBL/GenBank/DDBJ databases">
        <title>Salinimicrobium profundisediminis sp. nov., isolated from deep-sea sediment of the Mariana Trench.</title>
        <authorList>
            <person name="Fu H."/>
        </authorList>
    </citation>
    <scope>NUCLEOTIDE SEQUENCE</scope>
    <source>
        <strain evidence="2">MT39</strain>
    </source>
</reference>
<dbReference type="EMBL" id="JAPJDA010000026">
    <property type="protein sequence ID" value="MCX2839378.1"/>
    <property type="molecule type" value="Genomic_DNA"/>
</dbReference>